<proteinExistence type="predicted"/>
<protein>
    <submittedName>
        <fullName evidence="1">Uncharacterized protein</fullName>
    </submittedName>
</protein>
<accession>A0A9P6AT81</accession>
<organism evidence="1 2">
    <name type="scientific">Hydnum rufescens UP504</name>
    <dbReference type="NCBI Taxonomy" id="1448309"/>
    <lineage>
        <taxon>Eukaryota</taxon>
        <taxon>Fungi</taxon>
        <taxon>Dikarya</taxon>
        <taxon>Basidiomycota</taxon>
        <taxon>Agaricomycotina</taxon>
        <taxon>Agaricomycetes</taxon>
        <taxon>Cantharellales</taxon>
        <taxon>Hydnaceae</taxon>
        <taxon>Hydnum</taxon>
    </lineage>
</organism>
<keyword evidence="2" id="KW-1185">Reference proteome</keyword>
<dbReference type="Proteomes" id="UP000886523">
    <property type="component" value="Unassembled WGS sequence"/>
</dbReference>
<dbReference type="AlphaFoldDB" id="A0A9P6AT81"/>
<sequence>MPLSISSLDFVEIYLTVPASWDAHKYLLLREVAIEAMYTVSLMNSETQASAIHPVALMNFLMDQKFMICNAGGSSIDIATYNIDRAWGMPKITEVCLRSGSYCGSLFLDVHFHELVRACLVDHPLHLDEASLAHFLLTFSGSEKLHYSSPVDDAKMFHFPCLRFQDSGILMFNHVCPDDPSTLNFGFDSTLDFGSDLPTLLTLALDVGC</sequence>
<name>A0A9P6AT81_9AGAM</name>
<evidence type="ECO:0000313" key="1">
    <source>
        <dbReference type="EMBL" id="KAF9511550.1"/>
    </source>
</evidence>
<dbReference type="OrthoDB" id="2963168at2759"/>
<dbReference type="EMBL" id="MU128999">
    <property type="protein sequence ID" value="KAF9511550.1"/>
    <property type="molecule type" value="Genomic_DNA"/>
</dbReference>
<comment type="caution">
    <text evidence="1">The sequence shown here is derived from an EMBL/GenBank/DDBJ whole genome shotgun (WGS) entry which is preliminary data.</text>
</comment>
<evidence type="ECO:0000313" key="2">
    <source>
        <dbReference type="Proteomes" id="UP000886523"/>
    </source>
</evidence>
<gene>
    <name evidence="1" type="ORF">BS47DRAFT_1363789</name>
</gene>
<reference evidence="1" key="1">
    <citation type="journal article" date="2020" name="Nat. Commun.">
        <title>Large-scale genome sequencing of mycorrhizal fungi provides insights into the early evolution of symbiotic traits.</title>
        <authorList>
            <person name="Miyauchi S."/>
            <person name="Kiss E."/>
            <person name="Kuo A."/>
            <person name="Drula E."/>
            <person name="Kohler A."/>
            <person name="Sanchez-Garcia M."/>
            <person name="Morin E."/>
            <person name="Andreopoulos B."/>
            <person name="Barry K.W."/>
            <person name="Bonito G."/>
            <person name="Buee M."/>
            <person name="Carver A."/>
            <person name="Chen C."/>
            <person name="Cichocki N."/>
            <person name="Clum A."/>
            <person name="Culley D."/>
            <person name="Crous P.W."/>
            <person name="Fauchery L."/>
            <person name="Girlanda M."/>
            <person name="Hayes R.D."/>
            <person name="Keri Z."/>
            <person name="LaButti K."/>
            <person name="Lipzen A."/>
            <person name="Lombard V."/>
            <person name="Magnuson J."/>
            <person name="Maillard F."/>
            <person name="Murat C."/>
            <person name="Nolan M."/>
            <person name="Ohm R.A."/>
            <person name="Pangilinan J."/>
            <person name="Pereira M.F."/>
            <person name="Perotto S."/>
            <person name="Peter M."/>
            <person name="Pfister S."/>
            <person name="Riley R."/>
            <person name="Sitrit Y."/>
            <person name="Stielow J.B."/>
            <person name="Szollosi G."/>
            <person name="Zifcakova L."/>
            <person name="Stursova M."/>
            <person name="Spatafora J.W."/>
            <person name="Tedersoo L."/>
            <person name="Vaario L.M."/>
            <person name="Yamada A."/>
            <person name="Yan M."/>
            <person name="Wang P."/>
            <person name="Xu J."/>
            <person name="Bruns T."/>
            <person name="Baldrian P."/>
            <person name="Vilgalys R."/>
            <person name="Dunand C."/>
            <person name="Henrissat B."/>
            <person name="Grigoriev I.V."/>
            <person name="Hibbett D."/>
            <person name="Nagy L.G."/>
            <person name="Martin F.M."/>
        </authorList>
    </citation>
    <scope>NUCLEOTIDE SEQUENCE</scope>
    <source>
        <strain evidence="1">UP504</strain>
    </source>
</reference>